<evidence type="ECO:0008006" key="6">
    <source>
        <dbReference type="Google" id="ProtNLM"/>
    </source>
</evidence>
<dbReference type="EMBL" id="JNBR01002579">
    <property type="protein sequence ID" value="OQR82067.1"/>
    <property type="molecule type" value="Genomic_DNA"/>
</dbReference>
<sequence>FRFTLAFEALLIVVFGVACGLAKTPIEVGTQKTLSYVVIVVVCAVVLLVFIRQLLMLWNFASGWAKHDDVEDYSGVPTVNEHEYESGRDPYTISLQDSKSRSRSNPLYDDDFDVPNTIRLVSHDQPARV</sequence>
<keyword evidence="2" id="KW-1133">Transmembrane helix</keyword>
<feature type="non-terminal residue" evidence="4">
    <location>
        <position position="1"/>
    </location>
</feature>
<name>A0A1V9Y8L6_ACHHY</name>
<evidence type="ECO:0000256" key="2">
    <source>
        <dbReference type="SAM" id="Phobius"/>
    </source>
</evidence>
<feature type="signal peptide" evidence="3">
    <location>
        <begin position="1"/>
        <end position="22"/>
    </location>
</feature>
<dbReference type="OrthoDB" id="10389788at2759"/>
<reference evidence="4 5" key="1">
    <citation type="journal article" date="2014" name="Genome Biol. Evol.">
        <title>The secreted proteins of Achlya hypogyna and Thraustotheca clavata identify the ancestral oomycete secretome and reveal gene acquisitions by horizontal gene transfer.</title>
        <authorList>
            <person name="Misner I."/>
            <person name="Blouin N."/>
            <person name="Leonard G."/>
            <person name="Richards T.A."/>
            <person name="Lane C.E."/>
        </authorList>
    </citation>
    <scope>NUCLEOTIDE SEQUENCE [LARGE SCALE GENOMIC DNA]</scope>
    <source>
        <strain evidence="4 5">ATCC 48635</strain>
    </source>
</reference>
<accession>A0A1V9Y8L6</accession>
<feature type="chain" id="PRO_5012935532" description="Secreted protein" evidence="3">
    <location>
        <begin position="23"/>
        <end position="129"/>
    </location>
</feature>
<feature type="transmembrane region" description="Helical" evidence="2">
    <location>
        <begin position="36"/>
        <end position="58"/>
    </location>
</feature>
<evidence type="ECO:0000313" key="5">
    <source>
        <dbReference type="Proteomes" id="UP000243579"/>
    </source>
</evidence>
<evidence type="ECO:0000256" key="3">
    <source>
        <dbReference type="SAM" id="SignalP"/>
    </source>
</evidence>
<dbReference type="Proteomes" id="UP000243579">
    <property type="component" value="Unassembled WGS sequence"/>
</dbReference>
<gene>
    <name evidence="4" type="ORF">ACHHYP_16388</name>
</gene>
<keyword evidence="2" id="KW-0812">Transmembrane</keyword>
<keyword evidence="2" id="KW-0472">Membrane</keyword>
<keyword evidence="5" id="KW-1185">Reference proteome</keyword>
<proteinExistence type="predicted"/>
<protein>
    <recommendedName>
        <fullName evidence="6">Secreted protein</fullName>
    </recommendedName>
</protein>
<feature type="region of interest" description="Disordered" evidence="1">
    <location>
        <begin position="90"/>
        <end position="111"/>
    </location>
</feature>
<comment type="caution">
    <text evidence="4">The sequence shown here is derived from an EMBL/GenBank/DDBJ whole genome shotgun (WGS) entry which is preliminary data.</text>
</comment>
<evidence type="ECO:0000313" key="4">
    <source>
        <dbReference type="EMBL" id="OQR82067.1"/>
    </source>
</evidence>
<keyword evidence="3" id="KW-0732">Signal</keyword>
<organism evidence="4 5">
    <name type="scientific">Achlya hypogyna</name>
    <name type="common">Oomycete</name>
    <name type="synonym">Protoachlya hypogyna</name>
    <dbReference type="NCBI Taxonomy" id="1202772"/>
    <lineage>
        <taxon>Eukaryota</taxon>
        <taxon>Sar</taxon>
        <taxon>Stramenopiles</taxon>
        <taxon>Oomycota</taxon>
        <taxon>Saprolegniomycetes</taxon>
        <taxon>Saprolegniales</taxon>
        <taxon>Achlyaceae</taxon>
        <taxon>Achlya</taxon>
    </lineage>
</organism>
<evidence type="ECO:0000256" key="1">
    <source>
        <dbReference type="SAM" id="MobiDB-lite"/>
    </source>
</evidence>
<dbReference type="AlphaFoldDB" id="A0A1V9Y8L6"/>